<dbReference type="Pfam" id="PF01343">
    <property type="entry name" value="Peptidase_S49"/>
    <property type="match status" value="1"/>
</dbReference>
<comment type="similarity">
    <text evidence="1">Belongs to the peptidase S49 family.</text>
</comment>
<dbReference type="InterPro" id="IPR029045">
    <property type="entry name" value="ClpP/crotonase-like_dom_sf"/>
</dbReference>
<dbReference type="InterPro" id="IPR002142">
    <property type="entry name" value="Peptidase_S49"/>
</dbReference>
<dbReference type="GO" id="GO:0008236">
    <property type="term" value="F:serine-type peptidase activity"/>
    <property type="evidence" value="ECO:0007669"/>
    <property type="project" value="UniProtKB-KW"/>
</dbReference>
<accession>A0A7R7ABR8</accession>
<gene>
    <name evidence="7" type="primary">sppA</name>
    <name evidence="7" type="ORF">PADco_2780</name>
</gene>
<dbReference type="CDD" id="cd07023">
    <property type="entry name" value="S49_Sppa_N_C"/>
    <property type="match status" value="1"/>
</dbReference>
<sequence>MDNEKKLKIKSNLSQINKNNWEKDTLKKIAMLNIRQQQSKHRWGIFFKISSFMLIIYIIFNILYCSNNKVKIKHTALIDIKNIIQPDTYSSAERIIPALNKAFSSNNSVGIILRINSPGGTPVQASLIYDEIMRLKKIYPNKPLYAVVEEICTSGSYYIASAANKIYVNKSSIVGSIGVLMDNFGFTGLMNKLGIERRLLISGKNKGILDPFSPLDFKQKKYIEKILHDIHKQFIDSVYTGRGNRLKKVPDLFSGIFWTGSRAIELGLVDDYGTIFSVANNVLKEKKIINYTKTDNFSEKFFKKFGISIGTGLGNAILGIKNNKIQLY</sequence>
<organism evidence="7 8">
    <name type="scientific">Candidatus Profftella armatura</name>
    <name type="common">Diaphorina cf. continua</name>
    <dbReference type="NCBI Taxonomy" id="2661583"/>
    <lineage>
        <taxon>Bacteria</taxon>
        <taxon>Pseudomonadati</taxon>
        <taxon>Pseudomonadota</taxon>
        <taxon>Betaproteobacteria</taxon>
        <taxon>Candidatus Profftella</taxon>
    </lineage>
</organism>
<dbReference type="PANTHER" id="PTHR42987">
    <property type="entry name" value="PEPTIDASE S49"/>
    <property type="match status" value="1"/>
</dbReference>
<name>A0A7R7ABR8_9PROT</name>
<reference evidence="7 8" key="1">
    <citation type="journal article" date="2020" name="Genome Biol. Evol.">
        <title>Comparative Genomics Underlines Multiple Roles of Profftella, an Obligate Symbiont of Psyllids: Providing Toxins, Vitamins, and Carotenoids.</title>
        <authorList>
            <person name="Nakabachi A."/>
            <person name="Piel J."/>
            <person name="Malenovsky I."/>
            <person name="Hirose Y."/>
        </authorList>
    </citation>
    <scope>NUCLEOTIDE SEQUENCE [LARGE SCALE GENOMIC DNA]</scope>
    <source>
        <strain evidence="7 8">Dco</strain>
    </source>
</reference>
<dbReference type="Gene3D" id="6.20.330.10">
    <property type="match status" value="1"/>
</dbReference>
<dbReference type="RefSeq" id="WP_201329687.1">
    <property type="nucleotide sequence ID" value="NZ_AP023215.1"/>
</dbReference>
<protein>
    <submittedName>
        <fullName evidence="7">S49 family peptidase</fullName>
    </submittedName>
</protein>
<keyword evidence="5" id="KW-0472">Membrane</keyword>
<keyword evidence="4" id="KW-0720">Serine protease</keyword>
<feature type="transmembrane region" description="Helical" evidence="5">
    <location>
        <begin position="45"/>
        <end position="64"/>
    </location>
</feature>
<evidence type="ECO:0000256" key="5">
    <source>
        <dbReference type="SAM" id="Phobius"/>
    </source>
</evidence>
<evidence type="ECO:0000256" key="1">
    <source>
        <dbReference type="ARBA" id="ARBA00008683"/>
    </source>
</evidence>
<dbReference type="InterPro" id="IPR047272">
    <property type="entry name" value="S49_SppA_C"/>
</dbReference>
<evidence type="ECO:0000313" key="7">
    <source>
        <dbReference type="EMBL" id="BCG49698.1"/>
    </source>
</evidence>
<evidence type="ECO:0000313" key="8">
    <source>
        <dbReference type="Proteomes" id="UP000595708"/>
    </source>
</evidence>
<dbReference type="Gene3D" id="3.90.226.10">
    <property type="entry name" value="2-enoyl-CoA Hydratase, Chain A, domain 1"/>
    <property type="match status" value="1"/>
</dbReference>
<dbReference type="Proteomes" id="UP000595708">
    <property type="component" value="Chromosome"/>
</dbReference>
<evidence type="ECO:0000259" key="6">
    <source>
        <dbReference type="Pfam" id="PF01343"/>
    </source>
</evidence>
<keyword evidence="5" id="KW-0812">Transmembrane</keyword>
<keyword evidence="5" id="KW-1133">Transmembrane helix</keyword>
<keyword evidence="8" id="KW-1185">Reference proteome</keyword>
<keyword evidence="3" id="KW-0378">Hydrolase</keyword>
<dbReference type="PANTHER" id="PTHR42987:SF8">
    <property type="entry name" value="PROTEINASE"/>
    <property type="match status" value="1"/>
</dbReference>
<dbReference type="EMBL" id="AP023215">
    <property type="protein sequence ID" value="BCG49698.1"/>
    <property type="molecule type" value="Genomic_DNA"/>
</dbReference>
<dbReference type="GO" id="GO:0006508">
    <property type="term" value="P:proteolysis"/>
    <property type="evidence" value="ECO:0007669"/>
    <property type="project" value="UniProtKB-KW"/>
</dbReference>
<feature type="domain" description="Peptidase S49" evidence="6">
    <location>
        <begin position="141"/>
        <end position="287"/>
    </location>
</feature>
<dbReference type="AlphaFoldDB" id="A0A7R7ABR8"/>
<evidence type="ECO:0000256" key="2">
    <source>
        <dbReference type="ARBA" id="ARBA00022670"/>
    </source>
</evidence>
<evidence type="ECO:0000256" key="4">
    <source>
        <dbReference type="ARBA" id="ARBA00022825"/>
    </source>
</evidence>
<keyword evidence="2" id="KW-0645">Protease</keyword>
<dbReference type="KEGG" id="parm:PADco_2780"/>
<proteinExistence type="inferred from homology"/>
<dbReference type="SUPFAM" id="SSF52096">
    <property type="entry name" value="ClpP/crotonase"/>
    <property type="match status" value="1"/>
</dbReference>
<evidence type="ECO:0000256" key="3">
    <source>
        <dbReference type="ARBA" id="ARBA00022801"/>
    </source>
</evidence>